<reference evidence="6 7" key="1">
    <citation type="submission" date="2017-12" db="EMBL/GenBank/DDBJ databases">
        <title>Hemimetabolous genomes reveal molecular basis of termite eusociality.</title>
        <authorList>
            <person name="Harrison M.C."/>
            <person name="Jongepier E."/>
            <person name="Robertson H.M."/>
            <person name="Arning N."/>
            <person name="Bitard-Feildel T."/>
            <person name="Chao H."/>
            <person name="Childers C.P."/>
            <person name="Dinh H."/>
            <person name="Doddapaneni H."/>
            <person name="Dugan S."/>
            <person name="Gowin J."/>
            <person name="Greiner C."/>
            <person name="Han Y."/>
            <person name="Hu H."/>
            <person name="Hughes D.S.T."/>
            <person name="Huylmans A.-K."/>
            <person name="Kemena C."/>
            <person name="Kremer L.P.M."/>
            <person name="Lee S.L."/>
            <person name="Lopez-Ezquerra A."/>
            <person name="Mallet L."/>
            <person name="Monroy-Kuhn J.M."/>
            <person name="Moser A."/>
            <person name="Murali S.C."/>
            <person name="Muzny D.M."/>
            <person name="Otani S."/>
            <person name="Piulachs M.-D."/>
            <person name="Poelchau M."/>
            <person name="Qu J."/>
            <person name="Schaub F."/>
            <person name="Wada-Katsumata A."/>
            <person name="Worley K.C."/>
            <person name="Xie Q."/>
            <person name="Ylla G."/>
            <person name="Poulsen M."/>
            <person name="Gibbs R.A."/>
            <person name="Schal C."/>
            <person name="Richards S."/>
            <person name="Belles X."/>
            <person name="Korb J."/>
            <person name="Bornberg-Bauer E."/>
        </authorList>
    </citation>
    <scope>NUCLEOTIDE SEQUENCE [LARGE SCALE GENOMIC DNA]</scope>
    <source>
        <tissue evidence="6">Whole body</tissue>
    </source>
</reference>
<dbReference type="PANTHER" id="PTHR24300">
    <property type="entry name" value="CYTOCHROME P450 508A4-RELATED"/>
    <property type="match status" value="1"/>
</dbReference>
<keyword evidence="3 5" id="KW-0408">Iron</keyword>
<dbReference type="GO" id="GO:0016712">
    <property type="term" value="F:oxidoreductase activity, acting on paired donors, with incorporation or reduction of molecular oxygen, reduced flavin or flavoprotein as one donor, and incorporation of one atom of oxygen"/>
    <property type="evidence" value="ECO:0007669"/>
    <property type="project" value="TreeGrafter"/>
</dbReference>
<proteinExistence type="inferred from homology"/>
<evidence type="ECO:0000256" key="2">
    <source>
        <dbReference type="ARBA" id="ARBA00022723"/>
    </source>
</evidence>
<keyword evidence="5" id="KW-0349">Heme</keyword>
<keyword evidence="2 5" id="KW-0479">Metal-binding</keyword>
<comment type="similarity">
    <text evidence="1">Belongs to the cytochrome P450 family.</text>
</comment>
<dbReference type="Gene3D" id="1.10.630.10">
    <property type="entry name" value="Cytochrome P450"/>
    <property type="match status" value="1"/>
</dbReference>
<dbReference type="InterPro" id="IPR002401">
    <property type="entry name" value="Cyt_P450_E_grp-I"/>
</dbReference>
<dbReference type="InterPro" id="IPR050182">
    <property type="entry name" value="Cytochrome_P450_fam2"/>
</dbReference>
<accession>A0A2J7Q881</accession>
<dbReference type="FunCoup" id="A0A2J7Q881">
    <property type="interactions" value="24"/>
</dbReference>
<keyword evidence="4" id="KW-0560">Oxidoreductase</keyword>
<dbReference type="PRINTS" id="PR00385">
    <property type="entry name" value="P450"/>
</dbReference>
<dbReference type="GO" id="GO:0005737">
    <property type="term" value="C:cytoplasm"/>
    <property type="evidence" value="ECO:0007669"/>
    <property type="project" value="TreeGrafter"/>
</dbReference>
<evidence type="ECO:0008006" key="8">
    <source>
        <dbReference type="Google" id="ProtNLM"/>
    </source>
</evidence>
<keyword evidence="7" id="KW-1185">Reference proteome</keyword>
<dbReference type="STRING" id="105785.A0A2J7Q881"/>
<dbReference type="InterPro" id="IPR001128">
    <property type="entry name" value="Cyt_P450"/>
</dbReference>
<dbReference type="GO" id="GO:0006805">
    <property type="term" value="P:xenobiotic metabolic process"/>
    <property type="evidence" value="ECO:0007669"/>
    <property type="project" value="TreeGrafter"/>
</dbReference>
<dbReference type="GO" id="GO:0005506">
    <property type="term" value="F:iron ion binding"/>
    <property type="evidence" value="ECO:0007669"/>
    <property type="project" value="InterPro"/>
</dbReference>
<dbReference type="GO" id="GO:0006082">
    <property type="term" value="P:organic acid metabolic process"/>
    <property type="evidence" value="ECO:0007669"/>
    <property type="project" value="TreeGrafter"/>
</dbReference>
<sequence length="364" mass="41465">MIKFGSKRERLEKRILVGVQECLEMLGRNSNAVEPLPIILHCIGNVMNSLVFGVSYAENDPMWKWLQQLQDEGLKYIGVTGILNFLPILRFIPKFKKPMNFLMEGKMKSHEYYHTIILDRMKKRKSFPGDDENYLADNIIDSFLDEKERRGEGDKGFYNTTQFHHLLGDMFGAGLDTTMTTLRWFVLFMAANSGAQKRVQAELDSVVGSRLPTLEDLPLLPYTEAALAETQRIRSVVPVGIPHGALAATTFAGYHIPKGTMIMPLQWAVHMDPNQWPEPERFSPERFLTTEGQFNRPESFIPFQTGKRMCVGEELARMMLFLFGSAIIQKFNITAPDNIDIDLEGECGFTLAPKPQKLIFIPRV</sequence>
<evidence type="ECO:0000313" key="7">
    <source>
        <dbReference type="Proteomes" id="UP000235965"/>
    </source>
</evidence>
<name>A0A2J7Q881_9NEOP</name>
<dbReference type="SUPFAM" id="SSF48264">
    <property type="entry name" value="Cytochrome P450"/>
    <property type="match status" value="1"/>
</dbReference>
<evidence type="ECO:0000313" key="6">
    <source>
        <dbReference type="EMBL" id="PNF24794.1"/>
    </source>
</evidence>
<comment type="caution">
    <text evidence="6">The sequence shown here is derived from an EMBL/GenBank/DDBJ whole genome shotgun (WGS) entry which is preliminary data.</text>
</comment>
<evidence type="ECO:0000256" key="1">
    <source>
        <dbReference type="ARBA" id="ARBA00010617"/>
    </source>
</evidence>
<dbReference type="PANTHER" id="PTHR24300:SF403">
    <property type="entry name" value="CYTOCHROME P450 306A1"/>
    <property type="match status" value="1"/>
</dbReference>
<dbReference type="Pfam" id="PF00067">
    <property type="entry name" value="p450"/>
    <property type="match status" value="1"/>
</dbReference>
<dbReference type="AlphaFoldDB" id="A0A2J7Q881"/>
<dbReference type="EMBL" id="NEVH01016967">
    <property type="protein sequence ID" value="PNF24794.1"/>
    <property type="molecule type" value="Genomic_DNA"/>
</dbReference>
<organism evidence="6 7">
    <name type="scientific">Cryptotermes secundus</name>
    <dbReference type="NCBI Taxonomy" id="105785"/>
    <lineage>
        <taxon>Eukaryota</taxon>
        <taxon>Metazoa</taxon>
        <taxon>Ecdysozoa</taxon>
        <taxon>Arthropoda</taxon>
        <taxon>Hexapoda</taxon>
        <taxon>Insecta</taxon>
        <taxon>Pterygota</taxon>
        <taxon>Neoptera</taxon>
        <taxon>Polyneoptera</taxon>
        <taxon>Dictyoptera</taxon>
        <taxon>Blattodea</taxon>
        <taxon>Blattoidea</taxon>
        <taxon>Termitoidae</taxon>
        <taxon>Kalotermitidae</taxon>
        <taxon>Cryptotermitinae</taxon>
        <taxon>Cryptotermes</taxon>
    </lineage>
</organism>
<dbReference type="InParanoid" id="A0A2J7Q881"/>
<comment type="cofactor">
    <cofactor evidence="5">
        <name>heme</name>
        <dbReference type="ChEBI" id="CHEBI:30413"/>
    </cofactor>
</comment>
<evidence type="ECO:0000256" key="4">
    <source>
        <dbReference type="ARBA" id="ARBA00023033"/>
    </source>
</evidence>
<gene>
    <name evidence="6" type="ORF">B7P43_G15254</name>
</gene>
<feature type="binding site" description="axial binding residue" evidence="5">
    <location>
        <position position="310"/>
    </location>
    <ligand>
        <name>heme</name>
        <dbReference type="ChEBI" id="CHEBI:30413"/>
    </ligand>
    <ligandPart>
        <name>Fe</name>
        <dbReference type="ChEBI" id="CHEBI:18248"/>
    </ligandPart>
</feature>
<dbReference type="Proteomes" id="UP000235965">
    <property type="component" value="Unassembled WGS sequence"/>
</dbReference>
<dbReference type="InterPro" id="IPR036396">
    <property type="entry name" value="Cyt_P450_sf"/>
</dbReference>
<evidence type="ECO:0000256" key="5">
    <source>
        <dbReference type="PIRSR" id="PIRSR602401-1"/>
    </source>
</evidence>
<dbReference type="GO" id="GO:0008395">
    <property type="term" value="F:steroid hydroxylase activity"/>
    <property type="evidence" value="ECO:0007669"/>
    <property type="project" value="TreeGrafter"/>
</dbReference>
<protein>
    <recommendedName>
        <fullName evidence="8">Cytochrome P450 306a1</fullName>
    </recommendedName>
</protein>
<dbReference type="OrthoDB" id="1844152at2759"/>
<keyword evidence="4" id="KW-0503">Monooxygenase</keyword>
<dbReference type="PRINTS" id="PR00463">
    <property type="entry name" value="EP450I"/>
</dbReference>
<dbReference type="GO" id="GO:0020037">
    <property type="term" value="F:heme binding"/>
    <property type="evidence" value="ECO:0007669"/>
    <property type="project" value="InterPro"/>
</dbReference>
<evidence type="ECO:0000256" key="3">
    <source>
        <dbReference type="ARBA" id="ARBA00023004"/>
    </source>
</evidence>